<dbReference type="Proteomes" id="UP000246077">
    <property type="component" value="Unassembled WGS sequence"/>
</dbReference>
<dbReference type="OrthoDB" id="7231741at2"/>
<protein>
    <recommendedName>
        <fullName evidence="3">DUF1329 domain-containing protein</fullName>
    </recommendedName>
</protein>
<name>A0A317E435_9PROT</name>
<dbReference type="AlphaFoldDB" id="A0A317E435"/>
<dbReference type="Gene3D" id="2.50.20.10">
    <property type="entry name" value="Lipoprotein localisation LolA/LolB/LppX"/>
    <property type="match status" value="1"/>
</dbReference>
<dbReference type="PROSITE" id="PS51318">
    <property type="entry name" value="TAT"/>
    <property type="match status" value="1"/>
</dbReference>
<proteinExistence type="predicted"/>
<evidence type="ECO:0000313" key="1">
    <source>
        <dbReference type="EMBL" id="PWR20970.1"/>
    </source>
</evidence>
<dbReference type="Pfam" id="PF07044">
    <property type="entry name" value="DUF1329"/>
    <property type="match status" value="1"/>
</dbReference>
<sequence>MHIRKYDAGFSRRQFLERTAKGIVAAGVLQPLWPLIANAQDTSKAYPEELQSIDAYTKGKVKTGDIVDAGNVDIVKDLLDPITYKQIKEMGRRIKIVKTATDPLVLNSNKYLEATVRNAGKAKFDAKGNVVTQDGKRWIGGNPFPNAKTGEEVYGNLSLSWGRNDVGFYALRDCDISPSGEVAYKYDFCWVEQNVAGLISDPNKPYLEGFDDMLRFQTVFFSSPNDVRGTSFLSNHFYDQSKFPDLFGYLPAFKRERRFPTNQRFEPLVPGLTLFLSDAWHAGDPMLTWGNYKIVDTKPHLAAAGSNWNGDRPGWEPEVHGGPKGISFYQYEYELKPEVLVIESEPTGYPRAPVGKRRTYVDVRNMQGLVSNTYDRRGELWKLVEAPYGRYEKNGKSVKDGNGETVWSVQSCMAHDIQSNRLSRFYMAEEIGGGYKPGWNNGSLYEQFLTIQAIRRLGSS</sequence>
<reference evidence="2" key="1">
    <citation type="submission" date="2018-05" db="EMBL/GenBank/DDBJ databases">
        <title>Zavarzinia sp. HR-AS.</title>
        <authorList>
            <person name="Lee Y."/>
            <person name="Jeon C.O."/>
        </authorList>
    </citation>
    <scope>NUCLEOTIDE SEQUENCE [LARGE SCALE GENOMIC DNA]</scope>
    <source>
        <strain evidence="2">DSM 1231</strain>
    </source>
</reference>
<organism evidence="1 2">
    <name type="scientific">Zavarzinia compransoris</name>
    <dbReference type="NCBI Taxonomy" id="1264899"/>
    <lineage>
        <taxon>Bacteria</taxon>
        <taxon>Pseudomonadati</taxon>
        <taxon>Pseudomonadota</taxon>
        <taxon>Alphaproteobacteria</taxon>
        <taxon>Rhodospirillales</taxon>
        <taxon>Zavarziniaceae</taxon>
        <taxon>Zavarzinia</taxon>
    </lineage>
</organism>
<gene>
    <name evidence="1" type="ORF">DKG75_13350</name>
</gene>
<dbReference type="InterPro" id="IPR010752">
    <property type="entry name" value="DUF1329"/>
</dbReference>
<comment type="caution">
    <text evidence="1">The sequence shown here is derived from an EMBL/GenBank/DDBJ whole genome shotgun (WGS) entry which is preliminary data.</text>
</comment>
<dbReference type="RefSeq" id="WP_109921614.1">
    <property type="nucleotide sequence ID" value="NZ_QGLF01000003.1"/>
</dbReference>
<accession>A0A317E435</accession>
<evidence type="ECO:0008006" key="3">
    <source>
        <dbReference type="Google" id="ProtNLM"/>
    </source>
</evidence>
<evidence type="ECO:0000313" key="2">
    <source>
        <dbReference type="Proteomes" id="UP000246077"/>
    </source>
</evidence>
<keyword evidence="2" id="KW-1185">Reference proteome</keyword>
<dbReference type="EMBL" id="QGLF01000003">
    <property type="protein sequence ID" value="PWR20970.1"/>
    <property type="molecule type" value="Genomic_DNA"/>
</dbReference>
<dbReference type="InterPro" id="IPR006311">
    <property type="entry name" value="TAT_signal"/>
</dbReference>